<accession>A0A6J5T8H8</accession>
<dbReference type="EMBL" id="LR797819">
    <property type="protein sequence ID" value="CAB4241094.1"/>
    <property type="molecule type" value="Genomic_DNA"/>
</dbReference>
<sequence>MSLEQELARNTEALIALATALNFRDFGNGQTAIVTHVAAPTVITPEEIAALKEATSPKPVAEAASLTVAAINAAVEAVVKDKWGASLMIDYSTVADAITKVFRADRAKVVETLAKYGAAKGPQLKPEDYAAFLKDLQS</sequence>
<gene>
    <name evidence="1" type="ORF">UFOVP56_66</name>
</gene>
<organism evidence="1">
    <name type="scientific">uncultured Caudovirales phage</name>
    <dbReference type="NCBI Taxonomy" id="2100421"/>
    <lineage>
        <taxon>Viruses</taxon>
        <taxon>Duplodnaviria</taxon>
        <taxon>Heunggongvirae</taxon>
        <taxon>Uroviricota</taxon>
        <taxon>Caudoviricetes</taxon>
        <taxon>Peduoviridae</taxon>
        <taxon>Maltschvirus</taxon>
        <taxon>Maltschvirus maltsch</taxon>
    </lineage>
</organism>
<protein>
    <submittedName>
        <fullName evidence="1">Uncharacterized protein</fullName>
    </submittedName>
</protein>
<evidence type="ECO:0000313" key="1">
    <source>
        <dbReference type="EMBL" id="CAB4241094.1"/>
    </source>
</evidence>
<proteinExistence type="predicted"/>
<reference evidence="1" key="1">
    <citation type="submission" date="2020-05" db="EMBL/GenBank/DDBJ databases">
        <authorList>
            <person name="Chiriac C."/>
            <person name="Salcher M."/>
            <person name="Ghai R."/>
            <person name="Kavagutti S V."/>
        </authorList>
    </citation>
    <scope>NUCLEOTIDE SEQUENCE</scope>
</reference>
<name>A0A6J5T8H8_9CAUD</name>